<keyword evidence="4" id="KW-1185">Reference proteome</keyword>
<evidence type="ECO:0000256" key="2">
    <source>
        <dbReference type="SAM" id="SignalP"/>
    </source>
</evidence>
<gene>
    <name evidence="3" type="ORF">G7B40_011155</name>
</gene>
<feature type="compositionally biased region" description="Polar residues" evidence="1">
    <location>
        <begin position="43"/>
        <end position="101"/>
    </location>
</feature>
<dbReference type="SUPFAM" id="SSF82171">
    <property type="entry name" value="DPP6 N-terminal domain-like"/>
    <property type="match status" value="1"/>
</dbReference>
<evidence type="ECO:0000256" key="1">
    <source>
        <dbReference type="SAM" id="MobiDB-lite"/>
    </source>
</evidence>
<feature type="chain" id="PRO_5042965071" evidence="2">
    <location>
        <begin position="22"/>
        <end position="314"/>
    </location>
</feature>
<feature type="region of interest" description="Disordered" evidence="1">
    <location>
        <begin position="42"/>
        <end position="108"/>
    </location>
</feature>
<dbReference type="Proteomes" id="UP000667802">
    <property type="component" value="Unassembled WGS sequence"/>
</dbReference>
<dbReference type="RefSeq" id="WP_208338632.1">
    <property type="nucleotide sequence ID" value="NZ_CAWQFN010000191.1"/>
</dbReference>
<organism evidence="3 4">
    <name type="scientific">Aetokthonos hydrillicola Thurmond2011</name>
    <dbReference type="NCBI Taxonomy" id="2712845"/>
    <lineage>
        <taxon>Bacteria</taxon>
        <taxon>Bacillati</taxon>
        <taxon>Cyanobacteriota</taxon>
        <taxon>Cyanophyceae</taxon>
        <taxon>Nostocales</taxon>
        <taxon>Hapalosiphonaceae</taxon>
        <taxon>Aetokthonos</taxon>
    </lineage>
</organism>
<accession>A0AAP5I7D9</accession>
<sequence>MNLRIPRRRFGQLAIASAATAAIANLAGKVVAQSAPGTLYSAKVSNSNSTSPSDANSTPQITIRASNPTTGQQLSSSEIPAKTVSNANTAVEATPKSTATDSGERLTGLTTLSDGTLVKTSVSSSQDGDVTRLVFTDPKTSKTTDTLKVSGFSNDNSTVESILATKNDTLLGIISLNEGVLPFDLGTIDRKTGKVSNSNAAGLPKLDSNRRYSNLTQAADGTIYATSLGREGATKLVRIDLTNKSVTTVVELSYNNNPLSNDLLSLTISPSGQFYALANPNYEATNSLFTVDTRTGVLSRVRELDAEQITFSRS</sequence>
<name>A0AAP5I7D9_9CYAN</name>
<dbReference type="EMBL" id="JAALHA020000004">
    <property type="protein sequence ID" value="MDR9895119.1"/>
    <property type="molecule type" value="Genomic_DNA"/>
</dbReference>
<protein>
    <submittedName>
        <fullName evidence="3">Uncharacterized protein</fullName>
    </submittedName>
</protein>
<evidence type="ECO:0000313" key="3">
    <source>
        <dbReference type="EMBL" id="MDR9895119.1"/>
    </source>
</evidence>
<dbReference type="AlphaFoldDB" id="A0AAP5I7D9"/>
<reference evidence="4" key="1">
    <citation type="journal article" date="2021" name="Science">
        <title>Hunting the eagle killer: A cyanobacterial neurotoxin causes vacuolar myelinopathy.</title>
        <authorList>
            <person name="Breinlinger S."/>
            <person name="Phillips T.J."/>
            <person name="Haram B.N."/>
            <person name="Mares J."/>
            <person name="Martinez Yerena J.A."/>
            <person name="Hrouzek P."/>
            <person name="Sobotka R."/>
            <person name="Henderson W.M."/>
            <person name="Schmieder P."/>
            <person name="Williams S.M."/>
            <person name="Lauderdale J.D."/>
            <person name="Wilde H.D."/>
            <person name="Gerrin W."/>
            <person name="Kust A."/>
            <person name="Washington J.W."/>
            <person name="Wagner C."/>
            <person name="Geier B."/>
            <person name="Liebeke M."/>
            <person name="Enke H."/>
            <person name="Niedermeyer T.H.J."/>
            <person name="Wilde S.B."/>
        </authorList>
    </citation>
    <scope>NUCLEOTIDE SEQUENCE [LARGE SCALE GENOMIC DNA]</scope>
    <source>
        <strain evidence="4">Thurmond2011</strain>
    </source>
</reference>
<feature type="signal peptide" evidence="2">
    <location>
        <begin position="1"/>
        <end position="21"/>
    </location>
</feature>
<evidence type="ECO:0000313" key="4">
    <source>
        <dbReference type="Proteomes" id="UP000667802"/>
    </source>
</evidence>
<keyword evidence="2" id="KW-0732">Signal</keyword>
<proteinExistence type="predicted"/>
<comment type="caution">
    <text evidence="3">The sequence shown here is derived from an EMBL/GenBank/DDBJ whole genome shotgun (WGS) entry which is preliminary data.</text>
</comment>